<dbReference type="EMBL" id="BMBA01000001">
    <property type="protein sequence ID" value="GFZ31106.1"/>
    <property type="molecule type" value="Genomic_DNA"/>
</dbReference>
<dbReference type="InterPro" id="IPR001509">
    <property type="entry name" value="Epimerase_deHydtase"/>
</dbReference>
<gene>
    <name evidence="4" type="ORF">CSC2_16320</name>
</gene>
<evidence type="ECO:0000259" key="3">
    <source>
        <dbReference type="Pfam" id="PF01370"/>
    </source>
</evidence>
<dbReference type="Gene3D" id="3.40.50.720">
    <property type="entry name" value="NAD(P)-binding Rossmann-like Domain"/>
    <property type="match status" value="1"/>
</dbReference>
<evidence type="ECO:0000313" key="5">
    <source>
        <dbReference type="Proteomes" id="UP000663802"/>
    </source>
</evidence>
<organism evidence="4 5">
    <name type="scientific">Clostridium zeae</name>
    <dbReference type="NCBI Taxonomy" id="2759022"/>
    <lineage>
        <taxon>Bacteria</taxon>
        <taxon>Bacillati</taxon>
        <taxon>Bacillota</taxon>
        <taxon>Clostridia</taxon>
        <taxon>Eubacteriales</taxon>
        <taxon>Clostridiaceae</taxon>
        <taxon>Clostridium</taxon>
    </lineage>
</organism>
<dbReference type="CDD" id="cd05227">
    <property type="entry name" value="AR_SDR_e"/>
    <property type="match status" value="1"/>
</dbReference>
<sequence>MEKEKTVLVTGGSGYIATYIIAELLKQGYSVHTTVRSLKREAEVRTALAELGQTTNQRLQFFEADLTKDTGWEAAVANVTYVLHVASPLPSVMPKDENELIIPAKEGTLRVLRAAKDAGVKRVVMTSAFGAAGMGYTAARNDYIFTEKDWSNLEHDTKLNAYYKSKTLAEKSAWEFIKGAGGNLEFTTILPVAVMGPVLGKKATGSNQLIAMMLSGHLPGFFDLYFPIVDVRDLAKAHILALETPNAAGERFIISNNNAISMKQLGMILKNHLGEAAKKIPNRTIPSFILKFAALFSSMARYTSSDLGINYKMSSDNARKILHWKPNYSVEQTIITTGRSIIEKSII</sequence>
<accession>A0ABQ1E8Q7</accession>
<protein>
    <submittedName>
        <fullName evidence="4">Nucleoside-diphosphate sugar epimerase</fullName>
    </submittedName>
</protein>
<keyword evidence="5" id="KW-1185">Reference proteome</keyword>
<dbReference type="InterPro" id="IPR036291">
    <property type="entry name" value="NAD(P)-bd_dom_sf"/>
</dbReference>
<dbReference type="RefSeq" id="WP_206869211.1">
    <property type="nucleotide sequence ID" value="NZ_BMBA01000001.1"/>
</dbReference>
<dbReference type="PANTHER" id="PTHR10366">
    <property type="entry name" value="NAD DEPENDENT EPIMERASE/DEHYDRATASE"/>
    <property type="match status" value="1"/>
</dbReference>
<dbReference type="Pfam" id="PF01370">
    <property type="entry name" value="Epimerase"/>
    <property type="match status" value="1"/>
</dbReference>
<dbReference type="Proteomes" id="UP000663802">
    <property type="component" value="Unassembled WGS sequence"/>
</dbReference>
<name>A0ABQ1E8Q7_9CLOT</name>
<reference evidence="4 5" key="1">
    <citation type="journal article" date="2021" name="Int. J. Syst. Evol. Microbiol.">
        <title>Clostridium zeae sp. nov., isolated from corn silage.</title>
        <authorList>
            <person name="Kobayashi H."/>
            <person name="Tanizawa Y."/>
            <person name="Yagura M."/>
            <person name="Sakamoto M."/>
            <person name="Ohkuma M."/>
            <person name="Tohno M."/>
        </authorList>
    </citation>
    <scope>NUCLEOTIDE SEQUENCE [LARGE SCALE GENOMIC DNA]</scope>
    <source>
        <strain evidence="4 5">CSC2</strain>
    </source>
</reference>
<evidence type="ECO:0000313" key="4">
    <source>
        <dbReference type="EMBL" id="GFZ31106.1"/>
    </source>
</evidence>
<comment type="similarity">
    <text evidence="2">Belongs to the NAD(P)-dependent epimerase/dehydratase family. Dihydroflavonol-4-reductase subfamily.</text>
</comment>
<evidence type="ECO:0000256" key="1">
    <source>
        <dbReference type="ARBA" id="ARBA00023002"/>
    </source>
</evidence>
<dbReference type="SUPFAM" id="SSF51735">
    <property type="entry name" value="NAD(P)-binding Rossmann-fold domains"/>
    <property type="match status" value="1"/>
</dbReference>
<dbReference type="InterPro" id="IPR050425">
    <property type="entry name" value="NAD(P)_dehydrat-like"/>
</dbReference>
<dbReference type="PANTHER" id="PTHR10366:SF564">
    <property type="entry name" value="STEROL-4-ALPHA-CARBOXYLATE 3-DEHYDROGENASE, DECARBOXYLATING"/>
    <property type="match status" value="1"/>
</dbReference>
<keyword evidence="1" id="KW-0560">Oxidoreductase</keyword>
<proteinExistence type="inferred from homology"/>
<evidence type="ECO:0000256" key="2">
    <source>
        <dbReference type="ARBA" id="ARBA00023445"/>
    </source>
</evidence>
<comment type="caution">
    <text evidence="4">The sequence shown here is derived from an EMBL/GenBank/DDBJ whole genome shotgun (WGS) entry which is preliminary data.</text>
</comment>
<feature type="domain" description="NAD-dependent epimerase/dehydratase" evidence="3">
    <location>
        <begin position="7"/>
        <end position="252"/>
    </location>
</feature>